<organism evidence="2 3">
    <name type="scientific">Ancylostoma ceylanicum</name>
    <dbReference type="NCBI Taxonomy" id="53326"/>
    <lineage>
        <taxon>Eukaryota</taxon>
        <taxon>Metazoa</taxon>
        <taxon>Ecdysozoa</taxon>
        <taxon>Nematoda</taxon>
        <taxon>Chromadorea</taxon>
        <taxon>Rhabditida</taxon>
        <taxon>Rhabditina</taxon>
        <taxon>Rhabditomorpha</taxon>
        <taxon>Strongyloidea</taxon>
        <taxon>Ancylostomatidae</taxon>
        <taxon>Ancylostomatinae</taxon>
        <taxon>Ancylostoma</taxon>
    </lineage>
</organism>
<dbReference type="InterPro" id="IPR016186">
    <property type="entry name" value="C-type_lectin-like/link_sf"/>
</dbReference>
<sequence>MCQSSKPPGHLVSIHSEEENNFVRKLAGDNNYKGAAWIGLTRNGTESDDWKWTDGSKVDFEKWYWYQPSGCCGRFDPLRCASIYLDSQWTAKHPKPYWQSSGCNLVMHIFVCKRPSKKEDRRPDCNCDRSTEKETKHFVMEKL</sequence>
<gene>
    <name evidence="2" type="ORF">ANCCEY_00178</name>
</gene>
<evidence type="ECO:0000259" key="1">
    <source>
        <dbReference type="PROSITE" id="PS50041"/>
    </source>
</evidence>
<dbReference type="CDD" id="cd00037">
    <property type="entry name" value="CLECT"/>
    <property type="match status" value="1"/>
</dbReference>
<evidence type="ECO:0000313" key="2">
    <source>
        <dbReference type="EMBL" id="EPB80772.1"/>
    </source>
</evidence>
<dbReference type="InterPro" id="IPR016187">
    <property type="entry name" value="CTDL_fold"/>
</dbReference>
<accession>A0A0D6MDJ5</accession>
<proteinExistence type="predicted"/>
<dbReference type="EMBL" id="KE124776">
    <property type="protein sequence ID" value="EPB80772.1"/>
    <property type="molecule type" value="Genomic_DNA"/>
</dbReference>
<dbReference type="Proteomes" id="UP000054495">
    <property type="component" value="Unassembled WGS sequence"/>
</dbReference>
<dbReference type="SUPFAM" id="SSF56436">
    <property type="entry name" value="C-type lectin-like"/>
    <property type="match status" value="1"/>
</dbReference>
<dbReference type="Gene3D" id="3.10.100.10">
    <property type="entry name" value="Mannose-Binding Protein A, subunit A"/>
    <property type="match status" value="1"/>
</dbReference>
<dbReference type="InterPro" id="IPR001304">
    <property type="entry name" value="C-type_lectin-like"/>
</dbReference>
<name>A0A0D6MDJ5_9BILA</name>
<protein>
    <submittedName>
        <fullName evidence="2">Lectin C-type domain protein</fullName>
    </submittedName>
</protein>
<keyword evidence="3" id="KW-1185">Reference proteome</keyword>
<dbReference type="SMART" id="SM00034">
    <property type="entry name" value="CLECT"/>
    <property type="match status" value="1"/>
</dbReference>
<dbReference type="PANTHER" id="PTHR22803">
    <property type="entry name" value="MANNOSE, PHOSPHOLIPASE, LECTIN RECEPTOR RELATED"/>
    <property type="match status" value="1"/>
</dbReference>
<feature type="domain" description="C-type lectin" evidence="1">
    <location>
        <begin position="1"/>
        <end position="104"/>
    </location>
</feature>
<reference evidence="2 3" key="1">
    <citation type="submission" date="2013-05" db="EMBL/GenBank/DDBJ databases">
        <title>Draft genome of the parasitic nematode Anyclostoma ceylanicum.</title>
        <authorList>
            <person name="Mitreva M."/>
        </authorList>
    </citation>
    <scope>NUCLEOTIDE SEQUENCE [LARGE SCALE GENOMIC DNA]</scope>
</reference>
<dbReference type="Pfam" id="PF00059">
    <property type="entry name" value="Lectin_C"/>
    <property type="match status" value="1"/>
</dbReference>
<dbReference type="PROSITE" id="PS50041">
    <property type="entry name" value="C_TYPE_LECTIN_2"/>
    <property type="match status" value="1"/>
</dbReference>
<evidence type="ECO:0000313" key="3">
    <source>
        <dbReference type="Proteomes" id="UP000054495"/>
    </source>
</evidence>
<dbReference type="AlphaFoldDB" id="A0A0D6MDJ5"/>
<dbReference type="InterPro" id="IPR050111">
    <property type="entry name" value="C-type_lectin/snaclec_domain"/>
</dbReference>